<dbReference type="eggNOG" id="COG1243">
    <property type="taxonomic scope" value="Bacteria"/>
</dbReference>
<dbReference type="PANTHER" id="PTHR11135">
    <property type="entry name" value="HISTONE ACETYLTRANSFERASE-RELATED"/>
    <property type="match status" value="1"/>
</dbReference>
<dbReference type="EMBL" id="ATHJ01000070">
    <property type="protein sequence ID" value="EPR42008.1"/>
    <property type="molecule type" value="Genomic_DNA"/>
</dbReference>
<evidence type="ECO:0000256" key="3">
    <source>
        <dbReference type="ARBA" id="ARBA00022691"/>
    </source>
</evidence>
<keyword evidence="4" id="KW-0479">Metal-binding</keyword>
<gene>
    <name evidence="8" type="ORF">dsmv_1735</name>
</gene>
<dbReference type="SFLD" id="SFLDG01082">
    <property type="entry name" value="B12-binding_domain_containing"/>
    <property type="match status" value="1"/>
</dbReference>
<keyword evidence="9" id="KW-1185">Reference proteome</keyword>
<dbReference type="InterPro" id="IPR023404">
    <property type="entry name" value="rSAM_horseshoe"/>
</dbReference>
<dbReference type="GO" id="GO:0046872">
    <property type="term" value="F:metal ion binding"/>
    <property type="evidence" value="ECO:0007669"/>
    <property type="project" value="UniProtKB-KW"/>
</dbReference>
<name>S7VBZ3_DESML</name>
<dbReference type="Pfam" id="PF16199">
    <property type="entry name" value="Radical_SAM_C"/>
    <property type="match status" value="1"/>
</dbReference>
<evidence type="ECO:0000256" key="5">
    <source>
        <dbReference type="ARBA" id="ARBA00023004"/>
    </source>
</evidence>
<evidence type="ECO:0000313" key="8">
    <source>
        <dbReference type="EMBL" id="EPR42008.1"/>
    </source>
</evidence>
<dbReference type="Pfam" id="PF04055">
    <property type="entry name" value="Radical_SAM"/>
    <property type="match status" value="1"/>
</dbReference>
<evidence type="ECO:0000259" key="7">
    <source>
        <dbReference type="PROSITE" id="PS51918"/>
    </source>
</evidence>
<comment type="caution">
    <text evidence="8">The sequence shown here is derived from an EMBL/GenBank/DDBJ whole genome shotgun (WGS) entry which is preliminary data.</text>
</comment>
<accession>S7VBZ3</accession>
<dbReference type="GO" id="GO:0051539">
    <property type="term" value="F:4 iron, 4 sulfur cluster binding"/>
    <property type="evidence" value="ECO:0007669"/>
    <property type="project" value="UniProtKB-KW"/>
</dbReference>
<dbReference type="PANTHER" id="PTHR11135:SF0">
    <property type="entry name" value="ELONGATOR COMPLEX PROTEIN 3"/>
    <property type="match status" value="1"/>
</dbReference>
<keyword evidence="3" id="KW-0949">S-adenosyl-L-methionine</keyword>
<feature type="domain" description="Radical SAM core" evidence="7">
    <location>
        <begin position="10"/>
        <end position="247"/>
    </location>
</feature>
<dbReference type="STRING" id="897.B2D07_02895"/>
<dbReference type="SFLD" id="SFLDG01086">
    <property type="entry name" value="elongater_protein-like"/>
    <property type="match status" value="1"/>
</dbReference>
<comment type="cofactor">
    <cofactor evidence="1">
        <name>[4Fe-4S] cluster</name>
        <dbReference type="ChEBI" id="CHEBI:49883"/>
    </cofactor>
</comment>
<dbReference type="PROSITE" id="PS51918">
    <property type="entry name" value="RADICAL_SAM"/>
    <property type="match status" value="1"/>
</dbReference>
<dbReference type="GO" id="GO:0005737">
    <property type="term" value="C:cytoplasm"/>
    <property type="evidence" value="ECO:0007669"/>
    <property type="project" value="TreeGrafter"/>
</dbReference>
<evidence type="ECO:0000256" key="6">
    <source>
        <dbReference type="ARBA" id="ARBA00023014"/>
    </source>
</evidence>
<dbReference type="GO" id="GO:0002926">
    <property type="term" value="P:tRNA wobble base 5-methoxycarbonylmethyl-2-thiouridinylation"/>
    <property type="evidence" value="ECO:0007669"/>
    <property type="project" value="TreeGrafter"/>
</dbReference>
<dbReference type="InterPro" id="IPR039661">
    <property type="entry name" value="ELP3"/>
</dbReference>
<dbReference type="CDD" id="cd01335">
    <property type="entry name" value="Radical_SAM"/>
    <property type="match status" value="1"/>
</dbReference>
<evidence type="ECO:0000256" key="4">
    <source>
        <dbReference type="ARBA" id="ARBA00022723"/>
    </source>
</evidence>
<dbReference type="InterPro" id="IPR058240">
    <property type="entry name" value="rSAM_sf"/>
</dbReference>
<dbReference type="InterPro" id="IPR007197">
    <property type="entry name" value="rSAM"/>
</dbReference>
<evidence type="ECO:0000313" key="9">
    <source>
        <dbReference type="Proteomes" id="UP000014977"/>
    </source>
</evidence>
<dbReference type="InterPro" id="IPR032432">
    <property type="entry name" value="Radical_SAM_C"/>
</dbReference>
<organism evidence="8 9">
    <name type="scientific">Desulfococcus multivorans DSM 2059</name>
    <dbReference type="NCBI Taxonomy" id="1121405"/>
    <lineage>
        <taxon>Bacteria</taxon>
        <taxon>Pseudomonadati</taxon>
        <taxon>Thermodesulfobacteriota</taxon>
        <taxon>Desulfobacteria</taxon>
        <taxon>Desulfobacterales</taxon>
        <taxon>Desulfococcaceae</taxon>
        <taxon>Desulfococcus</taxon>
    </lineage>
</organism>
<dbReference type="GO" id="GO:0003824">
    <property type="term" value="F:catalytic activity"/>
    <property type="evidence" value="ECO:0007669"/>
    <property type="project" value="InterPro"/>
</dbReference>
<evidence type="ECO:0000256" key="2">
    <source>
        <dbReference type="ARBA" id="ARBA00022485"/>
    </source>
</evidence>
<keyword evidence="6" id="KW-0411">Iron-sulfur</keyword>
<dbReference type="Gene3D" id="3.80.30.20">
    <property type="entry name" value="tm_1862 like domain"/>
    <property type="match status" value="1"/>
</dbReference>
<dbReference type="SMART" id="SM00729">
    <property type="entry name" value="Elp3"/>
    <property type="match status" value="1"/>
</dbReference>
<protein>
    <submittedName>
        <fullName evidence="8">Radical SAM domain protein</fullName>
    </submittedName>
</protein>
<reference evidence="8 9" key="1">
    <citation type="journal article" date="2013" name="Genome Announc.">
        <title>Draft genome sequences for three mercury-methylating, sulfate-reducing bacteria.</title>
        <authorList>
            <person name="Brown S.D."/>
            <person name="Hurt R.A.Jr."/>
            <person name="Gilmour C.C."/>
            <person name="Elias D.A."/>
        </authorList>
    </citation>
    <scope>NUCLEOTIDE SEQUENCE [LARGE SCALE GENOMIC DNA]</scope>
    <source>
        <strain evidence="8 9">DSM 2059</strain>
    </source>
</reference>
<sequence>MMSENTDLPSAPQKPFIIPVFLPHAGCPHRCAFCNQSEITQSSGSVPSSAAVGSRIATFLNYKGGGRGEVQVAFYGGNFLGLTVSEIQRLLAATEPFFREGSVHGIRCSTRPDTITPDRLDLLSMVPVSAVELGVQSMDDRILARVRRGHTAADTREAVRQLKSRGLKVGLQTMVGLPGDTSETAMETARAIVDLAPDFVRIYPTVVLKNSLLAHWYRQGRYVPLSMEEAVSLVAHLHALFSRHGIPVIRMGLQASSTLDDAETILAGPYHPAFGHLVLSKLFLSCAVRLLDKAVQPSAPVAIHVHPRNISKMRGLGNKNIEILKELFHIDTLGIVPDSDMAMTAVRAVQGGFSDERAIDDEGVGQ</sequence>
<proteinExistence type="predicted"/>
<keyword evidence="5" id="KW-0408">Iron</keyword>
<dbReference type="AlphaFoldDB" id="S7VBZ3"/>
<dbReference type="SFLD" id="SFLDS00029">
    <property type="entry name" value="Radical_SAM"/>
    <property type="match status" value="1"/>
</dbReference>
<dbReference type="Proteomes" id="UP000014977">
    <property type="component" value="Unassembled WGS sequence"/>
</dbReference>
<keyword evidence="2" id="KW-0004">4Fe-4S</keyword>
<dbReference type="InterPro" id="IPR006638">
    <property type="entry name" value="Elp3/MiaA/NifB-like_rSAM"/>
</dbReference>
<dbReference type="SUPFAM" id="SSF102114">
    <property type="entry name" value="Radical SAM enzymes"/>
    <property type="match status" value="1"/>
</dbReference>
<evidence type="ECO:0000256" key="1">
    <source>
        <dbReference type="ARBA" id="ARBA00001966"/>
    </source>
</evidence>